<organism evidence="1 2">
    <name type="scientific">Flavobacterium aquicola</name>
    <dbReference type="NCBI Taxonomy" id="1682742"/>
    <lineage>
        <taxon>Bacteria</taxon>
        <taxon>Pseudomonadati</taxon>
        <taxon>Bacteroidota</taxon>
        <taxon>Flavobacteriia</taxon>
        <taxon>Flavobacteriales</taxon>
        <taxon>Flavobacteriaceae</taxon>
        <taxon>Flavobacterium</taxon>
    </lineage>
</organism>
<keyword evidence="2" id="KW-1185">Reference proteome</keyword>
<dbReference type="Pfam" id="PF06042">
    <property type="entry name" value="NTP_transf_6"/>
    <property type="match status" value="1"/>
</dbReference>
<accession>A0A3E0ETT6</accession>
<dbReference type="PANTHER" id="PTHR39166:SF1">
    <property type="entry name" value="BLL1166 PROTEIN"/>
    <property type="match status" value="1"/>
</dbReference>
<reference evidence="1 2" key="1">
    <citation type="submission" date="2018-08" db="EMBL/GenBank/DDBJ databases">
        <title>Genomic Encyclopedia of Archaeal and Bacterial Type Strains, Phase II (KMG-II): from individual species to whole genera.</title>
        <authorList>
            <person name="Goeker M."/>
        </authorList>
    </citation>
    <scope>NUCLEOTIDE SEQUENCE [LARGE SCALE GENOMIC DNA]</scope>
    <source>
        <strain evidence="1 2">DSM 100880</strain>
    </source>
</reference>
<dbReference type="Proteomes" id="UP000257136">
    <property type="component" value="Unassembled WGS sequence"/>
</dbReference>
<dbReference type="EMBL" id="QUNI01000001">
    <property type="protein sequence ID" value="REH01645.1"/>
    <property type="molecule type" value="Genomic_DNA"/>
</dbReference>
<comment type="caution">
    <text evidence="1">The sequence shown here is derived from an EMBL/GenBank/DDBJ whole genome shotgun (WGS) entry which is preliminary data.</text>
</comment>
<evidence type="ECO:0000313" key="2">
    <source>
        <dbReference type="Proteomes" id="UP000257136"/>
    </source>
</evidence>
<dbReference type="OrthoDB" id="1901124at2"/>
<dbReference type="AlphaFoldDB" id="A0A3E0ETT6"/>
<dbReference type="RefSeq" id="WP_115809311.1">
    <property type="nucleotide sequence ID" value="NZ_QUNI01000001.1"/>
</dbReference>
<name>A0A3E0ETT6_9FLAO</name>
<sequence>MKFKNQLFSIIKEQPEHIEILKTVRDLELNDCWIGAGFIRNAVWNSLHGIKNTEIDYDIDVVFYYPENINKSYEERLEKELLSKIPHVNWSAKNQARMHIKNGHKNYKDVFEAISHWPETATSIAIKIDKFDNLDLIAPYGLEDLFSLIIKPTPQFDASIVEQRIVEKNWLTKWQKLKYQKNGS</sequence>
<gene>
    <name evidence="1" type="ORF">C8P67_101124</name>
</gene>
<evidence type="ECO:0000313" key="1">
    <source>
        <dbReference type="EMBL" id="REH01645.1"/>
    </source>
</evidence>
<dbReference type="InterPro" id="IPR009267">
    <property type="entry name" value="NTP_transf_6"/>
</dbReference>
<dbReference type="PANTHER" id="PTHR39166">
    <property type="entry name" value="BLL1166 PROTEIN"/>
    <property type="match status" value="1"/>
</dbReference>
<proteinExistence type="predicted"/>
<evidence type="ECO:0008006" key="3">
    <source>
        <dbReference type="Google" id="ProtNLM"/>
    </source>
</evidence>
<protein>
    <recommendedName>
        <fullName evidence="3">Nucleotidyltransferase family protein</fullName>
    </recommendedName>
</protein>